<feature type="region of interest" description="Disordered" evidence="1">
    <location>
        <begin position="1"/>
        <end position="104"/>
    </location>
</feature>
<evidence type="ECO:0000313" key="3">
    <source>
        <dbReference type="Proteomes" id="UP001153269"/>
    </source>
</evidence>
<feature type="compositionally biased region" description="Basic residues" evidence="1">
    <location>
        <begin position="1"/>
        <end position="11"/>
    </location>
</feature>
<feature type="compositionally biased region" description="Polar residues" evidence="1">
    <location>
        <begin position="51"/>
        <end position="80"/>
    </location>
</feature>
<dbReference type="Proteomes" id="UP001153269">
    <property type="component" value="Unassembled WGS sequence"/>
</dbReference>
<gene>
    <name evidence="2" type="ORF">PLEPLA_LOCUS3148</name>
</gene>
<keyword evidence="3" id="KW-1185">Reference proteome</keyword>
<comment type="caution">
    <text evidence="2">The sequence shown here is derived from an EMBL/GenBank/DDBJ whole genome shotgun (WGS) entry which is preliminary data.</text>
</comment>
<feature type="compositionally biased region" description="Basic and acidic residues" evidence="1">
    <location>
        <begin position="25"/>
        <end position="45"/>
    </location>
</feature>
<evidence type="ECO:0000256" key="1">
    <source>
        <dbReference type="SAM" id="MobiDB-lite"/>
    </source>
</evidence>
<feature type="compositionally biased region" description="Basic and acidic residues" evidence="1">
    <location>
        <begin position="83"/>
        <end position="104"/>
    </location>
</feature>
<protein>
    <submittedName>
        <fullName evidence="2">Uncharacterized protein</fullName>
    </submittedName>
</protein>
<evidence type="ECO:0000313" key="2">
    <source>
        <dbReference type="EMBL" id="CAB1415432.1"/>
    </source>
</evidence>
<sequence>MLKKKRKRKRGIVHEPGDMEYGTETQKEEKKDRGASQREKRELVGSRRAGTRSQRSPETRAQLTVEEIQSSHSTQMTGNEGKTGGDTERKLGGDGMKGKKQIEG</sequence>
<dbReference type="AlphaFoldDB" id="A0A9N7TM03"/>
<organism evidence="2 3">
    <name type="scientific">Pleuronectes platessa</name>
    <name type="common">European plaice</name>
    <dbReference type="NCBI Taxonomy" id="8262"/>
    <lineage>
        <taxon>Eukaryota</taxon>
        <taxon>Metazoa</taxon>
        <taxon>Chordata</taxon>
        <taxon>Craniata</taxon>
        <taxon>Vertebrata</taxon>
        <taxon>Euteleostomi</taxon>
        <taxon>Actinopterygii</taxon>
        <taxon>Neopterygii</taxon>
        <taxon>Teleostei</taxon>
        <taxon>Neoteleostei</taxon>
        <taxon>Acanthomorphata</taxon>
        <taxon>Carangaria</taxon>
        <taxon>Pleuronectiformes</taxon>
        <taxon>Pleuronectoidei</taxon>
        <taxon>Pleuronectidae</taxon>
        <taxon>Pleuronectes</taxon>
    </lineage>
</organism>
<accession>A0A9N7TM03</accession>
<name>A0A9N7TM03_PLEPL</name>
<dbReference type="EMBL" id="CADEAL010000156">
    <property type="protein sequence ID" value="CAB1415432.1"/>
    <property type="molecule type" value="Genomic_DNA"/>
</dbReference>
<proteinExistence type="predicted"/>
<reference evidence="2" key="1">
    <citation type="submission" date="2020-03" db="EMBL/GenBank/DDBJ databases">
        <authorList>
            <person name="Weist P."/>
        </authorList>
    </citation>
    <scope>NUCLEOTIDE SEQUENCE</scope>
</reference>